<keyword evidence="4" id="KW-0812">Transmembrane</keyword>
<proteinExistence type="predicted"/>
<dbReference type="InterPro" id="IPR049625">
    <property type="entry name" value="Glyco_transf_61_cat"/>
</dbReference>
<evidence type="ECO:0000259" key="8">
    <source>
        <dbReference type="PROSITE" id="PS50097"/>
    </source>
</evidence>
<evidence type="ECO:0000313" key="9">
    <source>
        <dbReference type="EMBL" id="THH08866.1"/>
    </source>
</evidence>
<gene>
    <name evidence="9" type="ORF">EW145_g2425</name>
</gene>
<dbReference type="EMBL" id="SGPK01000084">
    <property type="protein sequence ID" value="THH08866.1"/>
    <property type="molecule type" value="Genomic_DNA"/>
</dbReference>
<dbReference type="GO" id="GO:0097363">
    <property type="term" value="F:protein O-acetylglucosaminyltransferase activity"/>
    <property type="evidence" value="ECO:0007669"/>
    <property type="project" value="TreeGrafter"/>
</dbReference>
<evidence type="ECO:0000256" key="2">
    <source>
        <dbReference type="ARBA" id="ARBA00022676"/>
    </source>
</evidence>
<dbReference type="PROSITE" id="PS50097">
    <property type="entry name" value="BTB"/>
    <property type="match status" value="1"/>
</dbReference>
<dbReference type="OrthoDB" id="529273at2759"/>
<dbReference type="CDD" id="cd18186">
    <property type="entry name" value="BTB_POZ_ZBTB_KLHL-like"/>
    <property type="match status" value="1"/>
</dbReference>
<keyword evidence="2" id="KW-0328">Glycosyltransferase</keyword>
<name>A0A4S4LAX6_9AGAM</name>
<dbReference type="Proteomes" id="UP000308199">
    <property type="component" value="Unassembled WGS sequence"/>
</dbReference>
<feature type="domain" description="BTB" evidence="8">
    <location>
        <begin position="537"/>
        <end position="606"/>
    </location>
</feature>
<organism evidence="9 10">
    <name type="scientific">Phellinidium pouzarii</name>
    <dbReference type="NCBI Taxonomy" id="167371"/>
    <lineage>
        <taxon>Eukaryota</taxon>
        <taxon>Fungi</taxon>
        <taxon>Dikarya</taxon>
        <taxon>Basidiomycota</taxon>
        <taxon>Agaricomycotina</taxon>
        <taxon>Agaricomycetes</taxon>
        <taxon>Hymenochaetales</taxon>
        <taxon>Hymenochaetaceae</taxon>
        <taxon>Phellinidium</taxon>
    </lineage>
</organism>
<dbReference type="GO" id="GO:0005783">
    <property type="term" value="C:endoplasmic reticulum"/>
    <property type="evidence" value="ECO:0007669"/>
    <property type="project" value="TreeGrafter"/>
</dbReference>
<dbReference type="PANTHER" id="PTHR20961:SF38">
    <property type="entry name" value="PROTEIN O-LINKED-MANNOSE BETA-1,4-N-ACETYLGLUCOSAMINYLTRANSFERASE 2"/>
    <property type="match status" value="1"/>
</dbReference>
<evidence type="ECO:0000313" key="10">
    <source>
        <dbReference type="Proteomes" id="UP000308199"/>
    </source>
</evidence>
<dbReference type="InterPro" id="IPR007657">
    <property type="entry name" value="Glycosyltransferase_61"/>
</dbReference>
<dbReference type="InterPro" id="IPR011333">
    <property type="entry name" value="SKP1/BTB/POZ_sf"/>
</dbReference>
<dbReference type="Pfam" id="PF04577">
    <property type="entry name" value="Glyco_transf_61"/>
    <property type="match status" value="1"/>
</dbReference>
<dbReference type="AlphaFoldDB" id="A0A4S4LAX6"/>
<evidence type="ECO:0000256" key="3">
    <source>
        <dbReference type="ARBA" id="ARBA00022679"/>
    </source>
</evidence>
<accession>A0A4S4LAX6</accession>
<protein>
    <recommendedName>
        <fullName evidence="8">BTB domain-containing protein</fullName>
    </recommendedName>
</protein>
<dbReference type="GO" id="GO:0016020">
    <property type="term" value="C:membrane"/>
    <property type="evidence" value="ECO:0007669"/>
    <property type="project" value="UniProtKB-SubCell"/>
</dbReference>
<comment type="caution">
    <text evidence="9">The sequence shown here is derived from an EMBL/GenBank/DDBJ whole genome shotgun (WGS) entry which is preliminary data.</text>
</comment>
<reference evidence="9 10" key="1">
    <citation type="submission" date="2019-02" db="EMBL/GenBank/DDBJ databases">
        <title>Genome sequencing of the rare red list fungi Phellinidium pouzarii.</title>
        <authorList>
            <person name="Buettner E."/>
            <person name="Kellner H."/>
        </authorList>
    </citation>
    <scope>NUCLEOTIDE SEQUENCE [LARGE SCALE GENOMIC DNA]</scope>
    <source>
        <strain evidence="9 10">DSM 108285</strain>
    </source>
</reference>
<evidence type="ECO:0000256" key="5">
    <source>
        <dbReference type="ARBA" id="ARBA00022989"/>
    </source>
</evidence>
<dbReference type="InterPro" id="IPR000210">
    <property type="entry name" value="BTB/POZ_dom"/>
</dbReference>
<keyword evidence="6" id="KW-0472">Membrane</keyword>
<keyword evidence="5" id="KW-1133">Transmembrane helix</keyword>
<keyword evidence="10" id="KW-1185">Reference proteome</keyword>
<dbReference type="Gene3D" id="3.30.710.10">
    <property type="entry name" value="Potassium Channel Kv1.1, Chain A"/>
    <property type="match status" value="1"/>
</dbReference>
<keyword evidence="7" id="KW-0325">Glycoprotein</keyword>
<dbReference type="GO" id="GO:0035269">
    <property type="term" value="P:protein O-linked glycosylation via mannose"/>
    <property type="evidence" value="ECO:0007669"/>
    <property type="project" value="TreeGrafter"/>
</dbReference>
<dbReference type="Pfam" id="PF00651">
    <property type="entry name" value="BTB"/>
    <property type="match status" value="1"/>
</dbReference>
<comment type="subcellular location">
    <subcellularLocation>
        <location evidence="1">Membrane</location>
        <topology evidence="1">Single-pass membrane protein</topology>
    </subcellularLocation>
</comment>
<dbReference type="PANTHER" id="PTHR20961">
    <property type="entry name" value="GLYCOSYLTRANSFERASE"/>
    <property type="match status" value="1"/>
</dbReference>
<keyword evidence="3" id="KW-0808">Transferase</keyword>
<evidence type="ECO:0000256" key="4">
    <source>
        <dbReference type="ARBA" id="ARBA00022692"/>
    </source>
</evidence>
<sequence length="763" mass="86634">MKLYALRVEPKRRELLVILLLFLTFLYLKQSYYFDSSTSANEKVVVAETLRDDVVPVEESFAVSYPESDLSWTVRVPESTIVAHVPGWTIFDKLYAMNGTLFIVTSFPDIIPERKLLTSSGYEVFNGEEEKRKRLPSDKDIQVISPKEAQRLFGTHEATHFDGVSFFVNDPRQFIAHYYHWTAELIFGIWRTYSSLDPYITANGHTTLPPPKRMMFSHVSGAKWRDYAGMNQWVTRGAFPSLGMEFMEDWEDRAAMQTLFVFDRVVLADRAAASEGDPFKKTWRTASNAFELGGSPNWWAPVRRSVLQFSGLPAEWIVGPDPGTVTENQKLVITYISRQGWGRRMMRPADHDKLVEELYGLRDKYGYEVNVVNMEKLSRVEQFQLAGRTTVMMGVHGNGLTSLVWMRPTSRSTVIEFFTPQGLAFDYEYTTRALGMTHYGVWDNVTFTRPDVPRFPKYPDDFHGIDIPVDGAVVARLVHRHFILLYLRSSVLTHAARFFFMSDFETETSSQVEDSDDSGLVEVTIAPAQPFDSLDDTDIILRTSDAVDFRVMKVILSLSSPIFKYMFSLPQPSYEEGDLSSSSSGIPIVTISESSTVLDTLLRICYPIESPQLGDCKDISFDAFGAARKYDISIAIGFARKALRKYIKTNSKNVVTAFAVACHFKLEDGARAAAKEYLKLPSPGPAVPALSLLTGLDYYHLLDYHTRVTTDTVSLSTLARHLEESNCEFCKTQVLYDWEETEELIKCAIKEEADKVELVLPWL</sequence>
<evidence type="ECO:0000256" key="7">
    <source>
        <dbReference type="ARBA" id="ARBA00023180"/>
    </source>
</evidence>
<evidence type="ECO:0000256" key="6">
    <source>
        <dbReference type="ARBA" id="ARBA00023136"/>
    </source>
</evidence>
<evidence type="ECO:0000256" key="1">
    <source>
        <dbReference type="ARBA" id="ARBA00004167"/>
    </source>
</evidence>